<keyword evidence="2" id="KW-1185">Reference proteome</keyword>
<dbReference type="RefSeq" id="WP_221026614.1">
    <property type="nucleotide sequence ID" value="NZ_JAIEZQ010000003.1"/>
</dbReference>
<gene>
    <name evidence="1" type="ORF">K1X13_18545</name>
</gene>
<organism evidence="1 2">
    <name type="scientific">Nocardioides jiangsuensis</name>
    <dbReference type="NCBI Taxonomy" id="2866161"/>
    <lineage>
        <taxon>Bacteria</taxon>
        <taxon>Bacillati</taxon>
        <taxon>Actinomycetota</taxon>
        <taxon>Actinomycetes</taxon>
        <taxon>Propionibacteriales</taxon>
        <taxon>Nocardioidaceae</taxon>
        <taxon>Nocardioides</taxon>
    </lineage>
</organism>
<evidence type="ECO:0000313" key="1">
    <source>
        <dbReference type="EMBL" id="MBY9076834.1"/>
    </source>
</evidence>
<dbReference type="Proteomes" id="UP000754710">
    <property type="component" value="Unassembled WGS sequence"/>
</dbReference>
<dbReference type="EMBL" id="JAIEZQ010000003">
    <property type="protein sequence ID" value="MBY9076834.1"/>
    <property type="molecule type" value="Genomic_DNA"/>
</dbReference>
<proteinExistence type="predicted"/>
<sequence length="103" mass="11593">MEDGVTICQTVTGTYSLSTTPSGRWILTVHLVQEEYIYAETTYYASLEIDEQYVYRNGEPVVVVSSRLQQIEQDGDLTSCTDFGRLVFANGQVRFESTTTDCT</sequence>
<protein>
    <submittedName>
        <fullName evidence="1">Uncharacterized protein</fullName>
    </submittedName>
</protein>
<comment type="caution">
    <text evidence="1">The sequence shown here is derived from an EMBL/GenBank/DDBJ whole genome shotgun (WGS) entry which is preliminary data.</text>
</comment>
<evidence type="ECO:0000313" key="2">
    <source>
        <dbReference type="Proteomes" id="UP000754710"/>
    </source>
</evidence>
<reference evidence="1 2" key="1">
    <citation type="submission" date="2021-08" db="EMBL/GenBank/DDBJ databases">
        <title>Nocardioides bacterium WL0053 sp. nov., isolated from the sediment.</title>
        <authorList>
            <person name="Wang L."/>
            <person name="Zhang D."/>
            <person name="Zhang A."/>
        </authorList>
    </citation>
    <scope>NUCLEOTIDE SEQUENCE [LARGE SCALE GENOMIC DNA]</scope>
    <source>
        <strain evidence="1 2">WL0053</strain>
    </source>
</reference>
<accession>A0ABS7RP48</accession>
<name>A0ABS7RP48_9ACTN</name>